<accession>A0A1Y2HM51</accession>
<comment type="similarity">
    <text evidence="1 7">Belongs to the peptidase M3 family.</text>
</comment>
<dbReference type="AlphaFoldDB" id="A0A1Y2HM51"/>
<dbReference type="InterPro" id="IPR024080">
    <property type="entry name" value="Neurolysin/TOP_N"/>
</dbReference>
<dbReference type="InterPro" id="IPR045090">
    <property type="entry name" value="Pept_M3A_M3B"/>
</dbReference>
<comment type="cofactor">
    <cofactor evidence="7">
        <name>Zn(2+)</name>
        <dbReference type="ChEBI" id="CHEBI:29105"/>
    </cofactor>
    <text evidence="7">Binds 1 zinc ion.</text>
</comment>
<dbReference type="CDD" id="cd06455">
    <property type="entry name" value="M3A_TOP"/>
    <property type="match status" value="1"/>
</dbReference>
<dbReference type="Gene3D" id="3.40.390.10">
    <property type="entry name" value="Collagenase (Catalytic Domain)"/>
    <property type="match status" value="1"/>
</dbReference>
<dbReference type="SUPFAM" id="SSF55486">
    <property type="entry name" value="Metalloproteases ('zincins'), catalytic domain"/>
    <property type="match status" value="1"/>
</dbReference>
<evidence type="ECO:0000256" key="6">
    <source>
        <dbReference type="ARBA" id="ARBA00023049"/>
    </source>
</evidence>
<proteinExistence type="inferred from homology"/>
<dbReference type="Gene3D" id="1.20.1050.40">
    <property type="entry name" value="Endopeptidase. Chain P, domain 1"/>
    <property type="match status" value="1"/>
</dbReference>
<dbReference type="PANTHER" id="PTHR11804:SF84">
    <property type="entry name" value="SACCHAROLYSIN"/>
    <property type="match status" value="1"/>
</dbReference>
<evidence type="ECO:0000259" key="8">
    <source>
        <dbReference type="Pfam" id="PF01432"/>
    </source>
</evidence>
<evidence type="ECO:0000256" key="5">
    <source>
        <dbReference type="ARBA" id="ARBA00022833"/>
    </source>
</evidence>
<keyword evidence="3 7" id="KW-0479">Metal-binding</keyword>
<dbReference type="STRING" id="765915.A0A1Y2HM51"/>
<dbReference type="GO" id="GO:0046872">
    <property type="term" value="F:metal ion binding"/>
    <property type="evidence" value="ECO:0007669"/>
    <property type="project" value="UniProtKB-UniRule"/>
</dbReference>
<comment type="caution">
    <text evidence="9">The sequence shown here is derived from an EMBL/GenBank/DDBJ whole genome shotgun (WGS) entry which is preliminary data.</text>
</comment>
<feature type="domain" description="Peptidase M3A/M3B catalytic" evidence="8">
    <location>
        <begin position="225"/>
        <end position="693"/>
    </location>
</feature>
<dbReference type="Pfam" id="PF01432">
    <property type="entry name" value="Peptidase_M3"/>
    <property type="match status" value="1"/>
</dbReference>
<evidence type="ECO:0000313" key="10">
    <source>
        <dbReference type="Proteomes" id="UP000193411"/>
    </source>
</evidence>
<dbReference type="Proteomes" id="UP000193411">
    <property type="component" value="Unassembled WGS sequence"/>
</dbReference>
<keyword evidence="4 7" id="KW-0378">Hydrolase</keyword>
<name>A0A1Y2HM51_9FUNG</name>
<gene>
    <name evidence="9" type="ORF">BCR44DRAFT_1402589</name>
</gene>
<organism evidence="9 10">
    <name type="scientific">Catenaria anguillulae PL171</name>
    <dbReference type="NCBI Taxonomy" id="765915"/>
    <lineage>
        <taxon>Eukaryota</taxon>
        <taxon>Fungi</taxon>
        <taxon>Fungi incertae sedis</taxon>
        <taxon>Blastocladiomycota</taxon>
        <taxon>Blastocladiomycetes</taxon>
        <taxon>Blastocladiales</taxon>
        <taxon>Catenariaceae</taxon>
        <taxon>Catenaria</taxon>
    </lineage>
</organism>
<dbReference type="GO" id="GO:0004222">
    <property type="term" value="F:metalloendopeptidase activity"/>
    <property type="evidence" value="ECO:0007669"/>
    <property type="project" value="InterPro"/>
</dbReference>
<dbReference type="PANTHER" id="PTHR11804">
    <property type="entry name" value="PROTEASE M3 THIMET OLIGOPEPTIDASE-RELATED"/>
    <property type="match status" value="1"/>
</dbReference>
<evidence type="ECO:0000256" key="7">
    <source>
        <dbReference type="RuleBase" id="RU003435"/>
    </source>
</evidence>
<keyword evidence="6 7" id="KW-0482">Metalloprotease</keyword>
<dbReference type="InterPro" id="IPR024079">
    <property type="entry name" value="MetalloPept_cat_dom_sf"/>
</dbReference>
<reference evidence="9 10" key="1">
    <citation type="submission" date="2016-07" db="EMBL/GenBank/DDBJ databases">
        <title>Pervasive Adenine N6-methylation of Active Genes in Fungi.</title>
        <authorList>
            <consortium name="DOE Joint Genome Institute"/>
            <person name="Mondo S.J."/>
            <person name="Dannebaum R.O."/>
            <person name="Kuo R.C."/>
            <person name="Labutti K."/>
            <person name="Haridas S."/>
            <person name="Kuo A."/>
            <person name="Salamov A."/>
            <person name="Ahrendt S.R."/>
            <person name="Lipzen A."/>
            <person name="Sullivan W."/>
            <person name="Andreopoulos W.B."/>
            <person name="Clum A."/>
            <person name="Lindquist E."/>
            <person name="Daum C."/>
            <person name="Ramamoorthy G.K."/>
            <person name="Gryganskyi A."/>
            <person name="Culley D."/>
            <person name="Magnuson J.K."/>
            <person name="James T.Y."/>
            <person name="O'Malley M.A."/>
            <person name="Stajich J.E."/>
            <person name="Spatafora J.W."/>
            <person name="Visel A."/>
            <person name="Grigoriev I.V."/>
        </authorList>
    </citation>
    <scope>NUCLEOTIDE SEQUENCE [LARGE SCALE GENOMIC DNA]</scope>
    <source>
        <strain evidence="9 10">PL171</strain>
    </source>
</reference>
<dbReference type="InterPro" id="IPR001567">
    <property type="entry name" value="Pept_M3A_M3B_dom"/>
</dbReference>
<dbReference type="GO" id="GO:0006508">
    <property type="term" value="P:proteolysis"/>
    <property type="evidence" value="ECO:0007669"/>
    <property type="project" value="UniProtKB-KW"/>
</dbReference>
<dbReference type="OrthoDB" id="534666at2759"/>
<evidence type="ECO:0000256" key="3">
    <source>
        <dbReference type="ARBA" id="ARBA00022723"/>
    </source>
</evidence>
<keyword evidence="2 7" id="KW-0645">Protease</keyword>
<keyword evidence="5 7" id="KW-0862">Zinc</keyword>
<sequence>MSSVNADRLRQVPSAHLPPAGFDFDPSVADIKACTATIVSTLKSTVSDVAGVAAPNRTLDNTLLAFHAGLNRASALQVHATFPSMVHANAEVRAASADAKTKLKQAFDEAYANPDVYAALVAIKDQVPTADGEIKYLYEKTLALHQLNGMGISDPAQRTEFMDLKRTIAELEQIYTQRINEDTTSFTVSSIADLSGLPDSFIKSLARTDAGEYILTTKTPDYLAIMMSATSRALRKRMYQAYNARCTPANESTLAELLIARNKAARLAGFKSHAHMKLHVAMAGDPTKLQFMDDLAEQLQPKRAQDVADLIAALGVDEAPQDGLQVWDLAYAQAQLKRAKYAVDENKVAEYFPLEHVLATILRIYEDLFALEFVAADNMQRWHEDVRAYTVYTAPKEKGQEKELVGHFYLDLHPRKGKYGHQCVAPLMPATSNGGDNGTKTYPVAANIGNLTKPAPGTPSLLKFSEVRTFFHEFGHVVHCLLTASTTSLTSWSWSLNPYPGGVEVDFLELPSQMLENWIYTSRVLNKLSKHYETGATLPDELKAKLAALRKLGGGLAYTRQVYMSQFDQVIHGPGFVDGLNVDEVAAKVRNTWVELQRKVHGTELPEGASPWASWYHLCGYDAAYHSYLSSEVFSHDCFAEWERRGGDLGCLNSDVAKEYADEILVPGATKDGMSMLRGFLKREPQMGPFLKHVLD</sequence>
<dbReference type="Gene3D" id="1.10.1370.10">
    <property type="entry name" value="Neurolysin, domain 3"/>
    <property type="match status" value="1"/>
</dbReference>
<protein>
    <recommendedName>
        <fullName evidence="8">Peptidase M3A/M3B catalytic domain-containing protein</fullName>
    </recommendedName>
</protein>
<dbReference type="FunFam" id="3.40.390.10:FF:000074">
    <property type="entry name" value="Metalloprotease"/>
    <property type="match status" value="1"/>
</dbReference>
<evidence type="ECO:0000256" key="2">
    <source>
        <dbReference type="ARBA" id="ARBA00022670"/>
    </source>
</evidence>
<evidence type="ECO:0000313" key="9">
    <source>
        <dbReference type="EMBL" id="ORZ35670.1"/>
    </source>
</evidence>
<keyword evidence="10" id="KW-1185">Reference proteome</keyword>
<dbReference type="EMBL" id="MCFL01000021">
    <property type="protein sequence ID" value="ORZ35670.1"/>
    <property type="molecule type" value="Genomic_DNA"/>
</dbReference>
<evidence type="ECO:0000256" key="1">
    <source>
        <dbReference type="ARBA" id="ARBA00006040"/>
    </source>
</evidence>
<dbReference type="GO" id="GO:0006518">
    <property type="term" value="P:peptide metabolic process"/>
    <property type="evidence" value="ECO:0007669"/>
    <property type="project" value="TreeGrafter"/>
</dbReference>
<dbReference type="InterPro" id="IPR024077">
    <property type="entry name" value="Neurolysin/TOP_dom2"/>
</dbReference>
<evidence type="ECO:0000256" key="4">
    <source>
        <dbReference type="ARBA" id="ARBA00022801"/>
    </source>
</evidence>